<accession>A0A370TXI5</accession>
<evidence type="ECO:0008006" key="3">
    <source>
        <dbReference type="Google" id="ProtNLM"/>
    </source>
</evidence>
<protein>
    <recommendedName>
        <fullName evidence="3">F-box domain-containing protein</fullName>
    </recommendedName>
</protein>
<dbReference type="AlphaFoldDB" id="A0A370TXI5"/>
<keyword evidence="2" id="KW-1185">Reference proteome</keyword>
<comment type="caution">
    <text evidence="1">The sequence shown here is derived from an EMBL/GenBank/DDBJ whole genome shotgun (WGS) entry which is preliminary data.</text>
</comment>
<dbReference type="GeneID" id="43593037"/>
<evidence type="ECO:0000313" key="1">
    <source>
        <dbReference type="EMBL" id="RDL40209.1"/>
    </source>
</evidence>
<reference evidence="1 2" key="1">
    <citation type="journal article" date="2018" name="IMA Fungus">
        <title>IMA Genome-F 9: Draft genome sequence of Annulohypoxylon stygium, Aspergillus mulundensis, Berkeleyomyces basicola (syn. Thielaviopsis basicola), Ceratocystis smalleyi, two Cercospora beticola strains, Coleophoma cylindrospora, Fusarium fracticaudum, Phialophora cf. hyalina, and Morchella septimelata.</title>
        <authorList>
            <person name="Wingfield B.D."/>
            <person name="Bills G.F."/>
            <person name="Dong Y."/>
            <person name="Huang W."/>
            <person name="Nel W.J."/>
            <person name="Swalarsk-Parry B.S."/>
            <person name="Vaghefi N."/>
            <person name="Wilken P.M."/>
            <person name="An Z."/>
            <person name="de Beer Z.W."/>
            <person name="De Vos L."/>
            <person name="Chen L."/>
            <person name="Duong T.A."/>
            <person name="Gao Y."/>
            <person name="Hammerbacher A."/>
            <person name="Kikkert J.R."/>
            <person name="Li Y."/>
            <person name="Li H."/>
            <person name="Li K."/>
            <person name="Li Q."/>
            <person name="Liu X."/>
            <person name="Ma X."/>
            <person name="Naidoo K."/>
            <person name="Pethybridge S.J."/>
            <person name="Sun J."/>
            <person name="Steenkamp E.T."/>
            <person name="van der Nest M.A."/>
            <person name="van Wyk S."/>
            <person name="Wingfield M.J."/>
            <person name="Xiong C."/>
            <person name="Yue Q."/>
            <person name="Zhang X."/>
        </authorList>
    </citation>
    <scope>NUCLEOTIDE SEQUENCE [LARGE SCALE GENOMIC DNA]</scope>
    <source>
        <strain evidence="1 2">BP 5553</strain>
    </source>
</reference>
<dbReference type="RefSeq" id="XP_031872865.1">
    <property type="nucleotide sequence ID" value="XM_032008811.1"/>
</dbReference>
<dbReference type="EMBL" id="NPIC01000001">
    <property type="protein sequence ID" value="RDL40209.1"/>
    <property type="molecule type" value="Genomic_DNA"/>
</dbReference>
<dbReference type="Proteomes" id="UP000254866">
    <property type="component" value="Unassembled WGS sequence"/>
</dbReference>
<dbReference type="InterPro" id="IPR036047">
    <property type="entry name" value="F-box-like_dom_sf"/>
</dbReference>
<evidence type="ECO:0000313" key="2">
    <source>
        <dbReference type="Proteomes" id="UP000254866"/>
    </source>
</evidence>
<proteinExistence type="predicted"/>
<dbReference type="OrthoDB" id="3494000at2759"/>
<dbReference type="SUPFAM" id="SSF81383">
    <property type="entry name" value="F-box domain"/>
    <property type="match status" value="1"/>
</dbReference>
<sequence>MCEEEWRTTTPDSIEALALVPTVPLELQDQIFKWCDMPDLAVLCQLNKDWYERIVPLLWREIDFVWEIDDYDGVERSRQFFAFCDTLMDEKPERWAVLAAYVRKLNLGRLYGINIVHDGDRASYDEFKFFDDSYAAGRRNVFDVIAQFTNLDSLSVYIKSWWGYTSLETSGKALARGITNLKSLKIGGQMSTDILLGLLAKPENIEHLSLINLIQSPGQDDGPDGIVFLSGIHDRFTSLENLHLCKLADLDGRLTDDESDEDEDEGPTYASGMRWRFPREAEVSVLEEWAALLLHSSSTITQLTLENRYLCGSSYTDWDRQINPGTTHPAEYGAYSIRESQRLLFPVLSREWPKLTTMTLVGMGNTEDVAQAVRHLEPRVQIEQRLASLEKIEGDATPDEISTPDDFYD</sequence>
<organism evidence="1 2">
    <name type="scientific">Venustampulla echinocandica</name>
    <dbReference type="NCBI Taxonomy" id="2656787"/>
    <lineage>
        <taxon>Eukaryota</taxon>
        <taxon>Fungi</taxon>
        <taxon>Dikarya</taxon>
        <taxon>Ascomycota</taxon>
        <taxon>Pezizomycotina</taxon>
        <taxon>Leotiomycetes</taxon>
        <taxon>Helotiales</taxon>
        <taxon>Pleuroascaceae</taxon>
        <taxon>Venustampulla</taxon>
    </lineage>
</organism>
<gene>
    <name evidence="1" type="ORF">BP5553_00188</name>
</gene>
<name>A0A370TXI5_9HELO</name>